<protein>
    <submittedName>
        <fullName evidence="1">Uncharacterized protein</fullName>
    </submittedName>
</protein>
<organism evidence="1 2">
    <name type="scientific">Meridianimarinicoccus roseus</name>
    <dbReference type="NCBI Taxonomy" id="2072018"/>
    <lineage>
        <taxon>Bacteria</taxon>
        <taxon>Pseudomonadati</taxon>
        <taxon>Pseudomonadota</taxon>
        <taxon>Alphaproteobacteria</taxon>
        <taxon>Rhodobacterales</taxon>
        <taxon>Paracoccaceae</taxon>
        <taxon>Meridianimarinicoccus</taxon>
    </lineage>
</organism>
<dbReference type="EMBL" id="QGKU01000051">
    <property type="protein sequence ID" value="PWR01436.1"/>
    <property type="molecule type" value="Genomic_DNA"/>
</dbReference>
<dbReference type="Proteomes" id="UP000245680">
    <property type="component" value="Unassembled WGS sequence"/>
</dbReference>
<sequence length="124" mass="13585">MARMLEFEEQVGVDAGRLTRLYRDVGDREADRLICDAMEDLALSLARIGRAYAARDSARIIDLAVGMESLCARIGLPKLERVARSVAICARRGDGAGLDATLARLSRVGDRSLSAVWDPHYHSV</sequence>
<name>A0A2V2LDR1_9RHOB</name>
<dbReference type="OrthoDB" id="7873775at2"/>
<dbReference type="AlphaFoldDB" id="A0A2V2LDR1"/>
<dbReference type="SUPFAM" id="SSF47226">
    <property type="entry name" value="Histidine-containing phosphotransfer domain, HPT domain"/>
    <property type="match status" value="1"/>
</dbReference>
<dbReference type="InterPro" id="IPR036641">
    <property type="entry name" value="HPT_dom_sf"/>
</dbReference>
<evidence type="ECO:0000313" key="1">
    <source>
        <dbReference type="EMBL" id="PWR01436.1"/>
    </source>
</evidence>
<evidence type="ECO:0000313" key="2">
    <source>
        <dbReference type="Proteomes" id="UP000245680"/>
    </source>
</evidence>
<keyword evidence="2" id="KW-1185">Reference proteome</keyword>
<comment type="caution">
    <text evidence="1">The sequence shown here is derived from an EMBL/GenBank/DDBJ whole genome shotgun (WGS) entry which is preliminary data.</text>
</comment>
<dbReference type="Gene3D" id="1.20.120.160">
    <property type="entry name" value="HPT domain"/>
    <property type="match status" value="1"/>
</dbReference>
<dbReference type="RefSeq" id="WP_109812903.1">
    <property type="nucleotide sequence ID" value="NZ_QGKU01000051.1"/>
</dbReference>
<reference evidence="1 2" key="1">
    <citation type="submission" date="2018-05" db="EMBL/GenBank/DDBJ databases">
        <title>Rhodobacteraceae gen. nov., sp. nov. isolated from sea water.</title>
        <authorList>
            <person name="Ren Y."/>
        </authorList>
    </citation>
    <scope>NUCLEOTIDE SEQUENCE [LARGE SCALE GENOMIC DNA]</scope>
    <source>
        <strain evidence="1 2">TG-679</strain>
    </source>
</reference>
<gene>
    <name evidence="1" type="ORF">DKT77_17170</name>
</gene>
<accession>A0A2V2LDR1</accession>
<proteinExistence type="predicted"/>
<dbReference type="GO" id="GO:0000160">
    <property type="term" value="P:phosphorelay signal transduction system"/>
    <property type="evidence" value="ECO:0007669"/>
    <property type="project" value="InterPro"/>
</dbReference>